<dbReference type="Gene3D" id="2.60.40.10">
    <property type="entry name" value="Immunoglobulins"/>
    <property type="match status" value="1"/>
</dbReference>
<evidence type="ECO:0000256" key="2">
    <source>
        <dbReference type="SAM" id="Phobius"/>
    </source>
</evidence>
<sequence>PISKRPDLFSNISETGLNGFCTVYLDCRAASQSNITYIWTVGNQSYRGPKLQHTIRPQDGDTTFFCTASNVVSEMSAFKSVRCRNNTDSLSKEGCGFSPIIFWVRLFIGLLVVLLLVSLLRFRNSKEIFCARLKHNATADQDQTHQHPCSSPPPGDASVYKTLRGSTDAEQGEASDEYVQPQQVPIKDWDNLIDN</sequence>
<dbReference type="EMBL" id="JAHRIQ010005453">
    <property type="protein sequence ID" value="MEQ2223058.1"/>
    <property type="molecule type" value="Genomic_DNA"/>
</dbReference>
<protein>
    <recommendedName>
        <fullName evidence="5">Ig-like domain-containing protein</fullName>
    </recommendedName>
</protein>
<keyword evidence="4" id="KW-1185">Reference proteome</keyword>
<name>A0ABV0SU75_9TELE</name>
<keyword evidence="2" id="KW-0812">Transmembrane</keyword>
<feature type="region of interest" description="Disordered" evidence="1">
    <location>
        <begin position="141"/>
        <end position="180"/>
    </location>
</feature>
<organism evidence="3 4">
    <name type="scientific">Ilyodon furcidens</name>
    <name type="common">goldbreast splitfin</name>
    <dbReference type="NCBI Taxonomy" id="33524"/>
    <lineage>
        <taxon>Eukaryota</taxon>
        <taxon>Metazoa</taxon>
        <taxon>Chordata</taxon>
        <taxon>Craniata</taxon>
        <taxon>Vertebrata</taxon>
        <taxon>Euteleostomi</taxon>
        <taxon>Actinopterygii</taxon>
        <taxon>Neopterygii</taxon>
        <taxon>Teleostei</taxon>
        <taxon>Neoteleostei</taxon>
        <taxon>Acanthomorphata</taxon>
        <taxon>Ovalentaria</taxon>
        <taxon>Atherinomorphae</taxon>
        <taxon>Cyprinodontiformes</taxon>
        <taxon>Goodeidae</taxon>
        <taxon>Ilyodon</taxon>
    </lineage>
</organism>
<gene>
    <name evidence="3" type="ORF">ILYODFUR_032860</name>
</gene>
<dbReference type="Proteomes" id="UP001482620">
    <property type="component" value="Unassembled WGS sequence"/>
</dbReference>
<dbReference type="InterPro" id="IPR036179">
    <property type="entry name" value="Ig-like_dom_sf"/>
</dbReference>
<keyword evidence="2" id="KW-1133">Transmembrane helix</keyword>
<feature type="non-terminal residue" evidence="3">
    <location>
        <position position="1"/>
    </location>
</feature>
<proteinExistence type="predicted"/>
<comment type="caution">
    <text evidence="3">The sequence shown here is derived from an EMBL/GenBank/DDBJ whole genome shotgun (WGS) entry which is preliminary data.</text>
</comment>
<evidence type="ECO:0008006" key="5">
    <source>
        <dbReference type="Google" id="ProtNLM"/>
    </source>
</evidence>
<evidence type="ECO:0000313" key="4">
    <source>
        <dbReference type="Proteomes" id="UP001482620"/>
    </source>
</evidence>
<reference evidence="3 4" key="1">
    <citation type="submission" date="2021-06" db="EMBL/GenBank/DDBJ databases">
        <authorList>
            <person name="Palmer J.M."/>
        </authorList>
    </citation>
    <scope>NUCLEOTIDE SEQUENCE [LARGE SCALE GENOMIC DNA]</scope>
    <source>
        <strain evidence="4">if_2019</strain>
        <tissue evidence="3">Muscle</tissue>
    </source>
</reference>
<dbReference type="InterPro" id="IPR013783">
    <property type="entry name" value="Ig-like_fold"/>
</dbReference>
<accession>A0ABV0SU75</accession>
<dbReference type="SUPFAM" id="SSF48726">
    <property type="entry name" value="Immunoglobulin"/>
    <property type="match status" value="1"/>
</dbReference>
<evidence type="ECO:0000313" key="3">
    <source>
        <dbReference type="EMBL" id="MEQ2223058.1"/>
    </source>
</evidence>
<evidence type="ECO:0000256" key="1">
    <source>
        <dbReference type="SAM" id="MobiDB-lite"/>
    </source>
</evidence>
<keyword evidence="2" id="KW-0472">Membrane</keyword>
<feature type="transmembrane region" description="Helical" evidence="2">
    <location>
        <begin position="100"/>
        <end position="122"/>
    </location>
</feature>